<dbReference type="Proteomes" id="UP000199310">
    <property type="component" value="Unassembled WGS sequence"/>
</dbReference>
<evidence type="ECO:0000256" key="1">
    <source>
        <dbReference type="SAM" id="Phobius"/>
    </source>
</evidence>
<proteinExistence type="predicted"/>
<dbReference type="Pfam" id="PF04773">
    <property type="entry name" value="FecR"/>
    <property type="match status" value="1"/>
</dbReference>
<feature type="domain" description="FecR protein" evidence="2">
    <location>
        <begin position="192"/>
        <end position="285"/>
    </location>
</feature>
<gene>
    <name evidence="4" type="ORF">SAMN04488122_4329</name>
</gene>
<dbReference type="AlphaFoldDB" id="A0A1I0S7F8"/>
<feature type="transmembrane region" description="Helical" evidence="1">
    <location>
        <begin position="97"/>
        <end position="116"/>
    </location>
</feature>
<keyword evidence="1" id="KW-0812">Transmembrane</keyword>
<evidence type="ECO:0000313" key="4">
    <source>
        <dbReference type="EMBL" id="SEW51573.1"/>
    </source>
</evidence>
<name>A0A1I0S7F8_9BACT</name>
<organism evidence="4 5">
    <name type="scientific">Chitinophaga arvensicola</name>
    <dbReference type="NCBI Taxonomy" id="29529"/>
    <lineage>
        <taxon>Bacteria</taxon>
        <taxon>Pseudomonadati</taxon>
        <taxon>Bacteroidota</taxon>
        <taxon>Chitinophagia</taxon>
        <taxon>Chitinophagales</taxon>
        <taxon>Chitinophagaceae</taxon>
        <taxon>Chitinophaga</taxon>
    </lineage>
</organism>
<dbReference type="OrthoDB" id="704021at2"/>
<protein>
    <submittedName>
        <fullName evidence="4">FecR protein</fullName>
    </submittedName>
</protein>
<evidence type="ECO:0000259" key="3">
    <source>
        <dbReference type="Pfam" id="PF16344"/>
    </source>
</evidence>
<dbReference type="InterPro" id="IPR006860">
    <property type="entry name" value="FecR"/>
</dbReference>
<dbReference type="RefSeq" id="WP_089897939.1">
    <property type="nucleotide sequence ID" value="NZ_FOJG01000002.1"/>
</dbReference>
<dbReference type="Gene3D" id="2.60.120.1440">
    <property type="match status" value="1"/>
</dbReference>
<dbReference type="GO" id="GO:0016989">
    <property type="term" value="F:sigma factor antagonist activity"/>
    <property type="evidence" value="ECO:0007669"/>
    <property type="project" value="TreeGrafter"/>
</dbReference>
<dbReference type="EMBL" id="FOJG01000002">
    <property type="protein sequence ID" value="SEW51573.1"/>
    <property type="molecule type" value="Genomic_DNA"/>
</dbReference>
<evidence type="ECO:0000313" key="5">
    <source>
        <dbReference type="Proteomes" id="UP000199310"/>
    </source>
</evidence>
<dbReference type="PANTHER" id="PTHR30273:SF2">
    <property type="entry name" value="PROTEIN FECR"/>
    <property type="match status" value="1"/>
</dbReference>
<feature type="domain" description="Protein FecR C-terminal" evidence="3">
    <location>
        <begin position="333"/>
        <end position="400"/>
    </location>
</feature>
<keyword evidence="1" id="KW-0472">Membrane</keyword>
<keyword evidence="1" id="KW-1133">Transmembrane helix</keyword>
<keyword evidence="5" id="KW-1185">Reference proteome</keyword>
<dbReference type="Pfam" id="PF16344">
    <property type="entry name" value="FecR_C"/>
    <property type="match status" value="1"/>
</dbReference>
<evidence type="ECO:0000259" key="2">
    <source>
        <dbReference type="Pfam" id="PF04773"/>
    </source>
</evidence>
<reference evidence="5" key="1">
    <citation type="submission" date="2016-10" db="EMBL/GenBank/DDBJ databases">
        <authorList>
            <person name="Varghese N."/>
            <person name="Submissions S."/>
        </authorList>
    </citation>
    <scope>NUCLEOTIDE SEQUENCE [LARGE SCALE GENOMIC DNA]</scope>
    <source>
        <strain evidence="5">DSM 3695</strain>
    </source>
</reference>
<dbReference type="PANTHER" id="PTHR30273">
    <property type="entry name" value="PERIPLASMIC SIGNAL SENSOR AND SIGMA FACTOR ACTIVATOR FECR-RELATED"/>
    <property type="match status" value="1"/>
</dbReference>
<dbReference type="InterPro" id="IPR032508">
    <property type="entry name" value="FecR_C"/>
</dbReference>
<accession>A0A1I0S7F8</accession>
<dbReference type="STRING" id="29529.SAMN04488122_4329"/>
<sequence>MNKGKQHIEDLWRLYVSGQATAEQLQELFRLLSDPAQEAVHTEAVQVAAAGDGPFLAPDSHQEELTWQLLLQEADGLSASLQPVIEAPVRRIGLLRWGWAAAIAVLLSAGGYYIYYTPRPKTDLSITTKVPEIKPGRQGAVLTLANGRQVLLDSMSNAEIARESGTTVSMNKGQLRYEATGNTAPEEIFNSVSTPVGRQFNLVLPDGSRVWLNAGSSLRYPVAFTDKVRRVTVTGEAYFEIAADSRRTFIVNIGNRAEVKVLGTHFNINAYDNEPYIQTTLVKGVIATRVEKEAPVLLKPGQQARLSHTGNNNIQVLEVPDMDKITAWKRGFFNFQDASLQEVMRTLERWYDVKVVYERGVPDINFGGELSMKISLQGVLNALRKTKVHFRIENGNKVIVTP</sequence>
<dbReference type="InterPro" id="IPR012373">
    <property type="entry name" value="Ferrdict_sens_TM"/>
</dbReference>
<dbReference type="Gene3D" id="3.55.50.30">
    <property type="match status" value="1"/>
</dbReference>